<proteinExistence type="predicted"/>
<dbReference type="EMBL" id="CP016908">
    <property type="protein sequence ID" value="APR99777.1"/>
    <property type="molecule type" value="Genomic_DNA"/>
</dbReference>
<evidence type="ECO:0000313" key="4">
    <source>
        <dbReference type="EMBL" id="APR99777.1"/>
    </source>
</evidence>
<evidence type="ECO:0000259" key="3">
    <source>
        <dbReference type="SMART" id="SM00967"/>
    </source>
</evidence>
<sequence length="268" mass="28930">MTRPSSRPEATPSTDSRLVCGYQPVREAIRAHTQKIRKLFVEHKHMLSPKLKELVSLAVSHGIPIEQIPRSRMDQMGKGIQTQGVIAYAPPFSFLSLEAIDSLLTTPLVILDELEDPQNFGAAIRSAVALGSPTVIWPEHYSAPLSPTTFRASAGAIEHARLCRVPNLPHALTQLQAQGITVIGLDTHGELPLERALPTSRNPIAVVAGAEGKGLRKSVKRACSKTAYLTMQGPLASLNVSVALAIALYEIARARSPSPLPVPFESLH</sequence>
<evidence type="ECO:0000313" key="5">
    <source>
        <dbReference type="Proteomes" id="UP000185544"/>
    </source>
</evidence>
<dbReference type="PANTHER" id="PTHR46429">
    <property type="entry name" value="23S RRNA (GUANOSINE-2'-O-)-METHYLTRANSFERASE RLMB"/>
    <property type="match status" value="1"/>
</dbReference>
<dbReference type="InterPro" id="IPR004441">
    <property type="entry name" value="rRNA_MeTrfase_TrmH"/>
</dbReference>
<dbReference type="Pfam" id="PF00588">
    <property type="entry name" value="SpoU_methylase"/>
    <property type="match status" value="1"/>
</dbReference>
<dbReference type="Gene3D" id="3.40.1280.10">
    <property type="match status" value="1"/>
</dbReference>
<protein>
    <recommendedName>
        <fullName evidence="3">RNA 2-O ribose methyltransferase substrate binding domain-containing protein</fullName>
    </recommendedName>
</protein>
<dbReference type="InterPro" id="IPR029028">
    <property type="entry name" value="Alpha/beta_knot_MTases"/>
</dbReference>
<dbReference type="Proteomes" id="UP000185544">
    <property type="component" value="Chromosome"/>
</dbReference>
<dbReference type="GO" id="GO:0006396">
    <property type="term" value="P:RNA processing"/>
    <property type="evidence" value="ECO:0007669"/>
    <property type="project" value="InterPro"/>
</dbReference>
<accession>A0A1L6MWI0</accession>
<feature type="domain" description="RNA 2-O ribose methyltransferase substrate binding" evidence="3">
    <location>
        <begin position="18"/>
        <end position="95"/>
    </location>
</feature>
<dbReference type="RefSeq" id="WP_075276427.1">
    <property type="nucleotide sequence ID" value="NZ_CP016908.1"/>
</dbReference>
<dbReference type="SUPFAM" id="SSF75217">
    <property type="entry name" value="alpha/beta knot"/>
    <property type="match status" value="1"/>
</dbReference>
<dbReference type="KEGG" id="pabo:BCY86_03120"/>
<evidence type="ECO:0000256" key="2">
    <source>
        <dbReference type="ARBA" id="ARBA00022679"/>
    </source>
</evidence>
<dbReference type="CDD" id="cd18103">
    <property type="entry name" value="SpoU-like_RlmB"/>
    <property type="match status" value="1"/>
</dbReference>
<dbReference type="Pfam" id="PF08032">
    <property type="entry name" value="SpoU_sub_bind"/>
    <property type="match status" value="1"/>
</dbReference>
<keyword evidence="2" id="KW-0808">Transferase</keyword>
<keyword evidence="1" id="KW-0489">Methyltransferase</keyword>
<name>A0A1L6MWI0_9BACT</name>
<dbReference type="SUPFAM" id="SSF55315">
    <property type="entry name" value="L30e-like"/>
    <property type="match status" value="1"/>
</dbReference>
<dbReference type="InterPro" id="IPR013123">
    <property type="entry name" value="SpoU_subst-bd"/>
</dbReference>
<dbReference type="GO" id="GO:0032259">
    <property type="term" value="P:methylation"/>
    <property type="evidence" value="ECO:0007669"/>
    <property type="project" value="UniProtKB-KW"/>
</dbReference>
<dbReference type="STRING" id="1882918.BCY86_03120"/>
<reference evidence="4 5" key="1">
    <citation type="submission" date="2016-08" db="EMBL/GenBank/DDBJ databases">
        <title>Identification and validation of antigenic proteins from Pajaroellobacter abortibovis using de-novo genome sequence assembly and reverse vaccinology.</title>
        <authorList>
            <person name="Welly B.T."/>
            <person name="Miller M.R."/>
            <person name="Stott J.L."/>
            <person name="Blanchard M.T."/>
            <person name="Islas-Trejo A.D."/>
            <person name="O'Rourke S.M."/>
            <person name="Young A.E."/>
            <person name="Medrano J.F."/>
            <person name="Van Eenennaam A.L."/>
        </authorList>
    </citation>
    <scope>NUCLEOTIDE SEQUENCE [LARGE SCALE GENOMIC DNA]</scope>
    <source>
        <strain evidence="4 5">BTF92-0548A/99-0131</strain>
    </source>
</reference>
<dbReference type="SMART" id="SM00967">
    <property type="entry name" value="SpoU_sub_bind"/>
    <property type="match status" value="1"/>
</dbReference>
<dbReference type="Gene3D" id="3.30.1330.30">
    <property type="match status" value="1"/>
</dbReference>
<gene>
    <name evidence="4" type="ORF">BCY86_03120</name>
</gene>
<dbReference type="PANTHER" id="PTHR46429:SF1">
    <property type="entry name" value="23S RRNA (GUANOSINE-2'-O-)-METHYLTRANSFERASE RLMB"/>
    <property type="match status" value="1"/>
</dbReference>
<dbReference type="AlphaFoldDB" id="A0A1L6MWI0"/>
<dbReference type="GO" id="GO:0003723">
    <property type="term" value="F:RNA binding"/>
    <property type="evidence" value="ECO:0007669"/>
    <property type="project" value="InterPro"/>
</dbReference>
<dbReference type="InterPro" id="IPR029064">
    <property type="entry name" value="Ribosomal_eL30-like_sf"/>
</dbReference>
<dbReference type="InterPro" id="IPR001537">
    <property type="entry name" value="SpoU_MeTrfase"/>
</dbReference>
<keyword evidence="5" id="KW-1185">Reference proteome</keyword>
<organism evidence="4 5">
    <name type="scientific">Pajaroellobacter abortibovis</name>
    <dbReference type="NCBI Taxonomy" id="1882918"/>
    <lineage>
        <taxon>Bacteria</taxon>
        <taxon>Pseudomonadati</taxon>
        <taxon>Myxococcota</taxon>
        <taxon>Polyangia</taxon>
        <taxon>Polyangiales</taxon>
        <taxon>Polyangiaceae</taxon>
    </lineage>
</organism>
<evidence type="ECO:0000256" key="1">
    <source>
        <dbReference type="ARBA" id="ARBA00022603"/>
    </source>
</evidence>
<dbReference type="InterPro" id="IPR029026">
    <property type="entry name" value="tRNA_m1G_MTases_N"/>
</dbReference>
<dbReference type="GO" id="GO:0008173">
    <property type="term" value="F:RNA methyltransferase activity"/>
    <property type="evidence" value="ECO:0007669"/>
    <property type="project" value="InterPro"/>
</dbReference>
<dbReference type="GO" id="GO:0005829">
    <property type="term" value="C:cytosol"/>
    <property type="evidence" value="ECO:0007669"/>
    <property type="project" value="TreeGrafter"/>
</dbReference>